<evidence type="ECO:0000256" key="9">
    <source>
        <dbReference type="RuleBase" id="RU003357"/>
    </source>
</evidence>
<organism evidence="13 14">
    <name type="scientific">Temperatibacter marinus</name>
    <dbReference type="NCBI Taxonomy" id="1456591"/>
    <lineage>
        <taxon>Bacteria</taxon>
        <taxon>Pseudomonadati</taxon>
        <taxon>Pseudomonadota</taxon>
        <taxon>Alphaproteobacteria</taxon>
        <taxon>Kordiimonadales</taxon>
        <taxon>Temperatibacteraceae</taxon>
        <taxon>Temperatibacter</taxon>
    </lineage>
</organism>
<dbReference type="PANTHER" id="PTHR47234">
    <property type="match status" value="1"/>
</dbReference>
<dbReference type="SUPFAM" id="SSF56935">
    <property type="entry name" value="Porins"/>
    <property type="match status" value="1"/>
</dbReference>
<reference evidence="13" key="1">
    <citation type="submission" date="2023-04" db="EMBL/GenBank/DDBJ databases">
        <title>Complete genome sequence of Temperatibacter marinus.</title>
        <authorList>
            <person name="Rong J.-C."/>
            <person name="Yi M.-L."/>
            <person name="Zhao Q."/>
        </authorList>
    </citation>
    <scope>NUCLEOTIDE SEQUENCE</scope>
    <source>
        <strain evidence="13">NBRC 110045</strain>
    </source>
</reference>
<feature type="chain" id="PRO_5041200080" evidence="10">
    <location>
        <begin position="27"/>
        <end position="794"/>
    </location>
</feature>
<proteinExistence type="inferred from homology"/>
<evidence type="ECO:0000256" key="10">
    <source>
        <dbReference type="SAM" id="SignalP"/>
    </source>
</evidence>
<evidence type="ECO:0000256" key="3">
    <source>
        <dbReference type="ARBA" id="ARBA00022452"/>
    </source>
</evidence>
<dbReference type="RefSeq" id="WP_310798514.1">
    <property type="nucleotide sequence ID" value="NZ_CP123872.1"/>
</dbReference>
<name>A0AA52HAJ9_9PROT</name>
<sequence length="794" mass="85861">MKKSTKYLMSASLGAMLISQPQMVMAQDSDEAAAAEEIAVIGSRSKKPRTATDSPVPIDVFGANQINEMGNAADMTDNLKALVPSFTASPATGDGSAFVRPTSLRGLAPDQTLVLLGGKRRHRSALLHFFAPAAGNGAHGPDIGMIPGIALKRVEVLRDGAAAQYGADAIAGVINFVPRDNSEGGLVTASYGQFYEGESSIKIAGNVGFPLGDNGFINLSMEYVDNDALSRGTQRPDAQALEDAGVPGVGSDSPFGDAPLVQTWGRPETSGFMTFLNSGLELNEDHSLYFMGNYSEKEGRYRFFYRSPTHSSLAPLRADGFTGLPAGFTPYLDGDQTDFSAIGGIKGVFGDVDYDFSMAYGYSEMDYFLNNSVNPSLGLSGGQIAQMDFDVGALFQEEMNINLDFSKELNDTLNLAWGAEYRDETYQIASGEPGSFIGAGVSGFKGYHPRDSGEFSRDNWAVYADLEQDVNEDFLMQYALRYENFSDFGSTVNGKIAARYNANETWTLRAAVSTGFHAPTPGQSNVQAVITTFDSISGGLVEEGLVRPDSAAALGAGGAPLTEEKSKNFSFGATGVYENTTLTIDFYRIEIDDRIYRTINLPGAAPGQTVSFFTNSLDMYSQGIDVVLNSSVDWNDDVTTDLTWAANFNKIKITGQKDVNGQQPVSNSTIEDIENNYPSTRMVFTTNTKWGEDKWNLMVRANYYGKHYDERGEIGAATNPSFEIGSTIYVDAELGYQVNEGLKVVLGASNIFDSYVDVIDAPYANRQSVGLPYPRRSAANYEGGSWYLRASFAF</sequence>
<keyword evidence="4 8" id="KW-0812">Transmembrane</keyword>
<gene>
    <name evidence="13" type="ORF">QGN29_14085</name>
</gene>
<keyword evidence="13" id="KW-0675">Receptor</keyword>
<dbReference type="AlphaFoldDB" id="A0AA52HAJ9"/>
<dbReference type="Gene3D" id="2.40.170.20">
    <property type="entry name" value="TonB-dependent receptor, beta-barrel domain"/>
    <property type="match status" value="1"/>
</dbReference>
<feature type="domain" description="TonB-dependent receptor-like beta-barrel" evidence="11">
    <location>
        <begin position="300"/>
        <end position="751"/>
    </location>
</feature>
<evidence type="ECO:0000256" key="5">
    <source>
        <dbReference type="ARBA" id="ARBA00023077"/>
    </source>
</evidence>
<comment type="subcellular location">
    <subcellularLocation>
        <location evidence="1 8">Cell outer membrane</location>
        <topology evidence="1 8">Multi-pass membrane protein</topology>
    </subcellularLocation>
</comment>
<keyword evidence="10" id="KW-0732">Signal</keyword>
<dbReference type="InterPro" id="IPR000531">
    <property type="entry name" value="Beta-barrel_TonB"/>
</dbReference>
<evidence type="ECO:0000259" key="11">
    <source>
        <dbReference type="Pfam" id="PF00593"/>
    </source>
</evidence>
<dbReference type="GO" id="GO:0009279">
    <property type="term" value="C:cell outer membrane"/>
    <property type="evidence" value="ECO:0007669"/>
    <property type="project" value="UniProtKB-SubCell"/>
</dbReference>
<dbReference type="Gene3D" id="2.170.130.10">
    <property type="entry name" value="TonB-dependent receptor, plug domain"/>
    <property type="match status" value="1"/>
</dbReference>
<dbReference type="EMBL" id="CP123872">
    <property type="protein sequence ID" value="WND02678.1"/>
    <property type="molecule type" value="Genomic_DNA"/>
</dbReference>
<dbReference type="Pfam" id="PF07715">
    <property type="entry name" value="Plug"/>
    <property type="match status" value="1"/>
</dbReference>
<evidence type="ECO:0000256" key="2">
    <source>
        <dbReference type="ARBA" id="ARBA00022448"/>
    </source>
</evidence>
<protein>
    <submittedName>
        <fullName evidence="13">TonB-dependent receptor</fullName>
    </submittedName>
</protein>
<dbReference type="InterPro" id="IPR037066">
    <property type="entry name" value="Plug_dom_sf"/>
</dbReference>
<dbReference type="Pfam" id="PF00593">
    <property type="entry name" value="TonB_dep_Rec_b-barrel"/>
    <property type="match status" value="1"/>
</dbReference>
<dbReference type="InterPro" id="IPR039426">
    <property type="entry name" value="TonB-dep_rcpt-like"/>
</dbReference>
<evidence type="ECO:0000256" key="4">
    <source>
        <dbReference type="ARBA" id="ARBA00022692"/>
    </source>
</evidence>
<keyword evidence="7 8" id="KW-0998">Cell outer membrane</keyword>
<dbReference type="InterPro" id="IPR012910">
    <property type="entry name" value="Plug_dom"/>
</dbReference>
<keyword evidence="14" id="KW-1185">Reference proteome</keyword>
<keyword evidence="6 8" id="KW-0472">Membrane</keyword>
<dbReference type="CDD" id="cd01347">
    <property type="entry name" value="ligand_gated_channel"/>
    <property type="match status" value="1"/>
</dbReference>
<dbReference type="Proteomes" id="UP001268683">
    <property type="component" value="Chromosome"/>
</dbReference>
<accession>A0AA52HAJ9</accession>
<evidence type="ECO:0000313" key="13">
    <source>
        <dbReference type="EMBL" id="WND02678.1"/>
    </source>
</evidence>
<dbReference type="KEGG" id="tmk:QGN29_14085"/>
<evidence type="ECO:0000256" key="6">
    <source>
        <dbReference type="ARBA" id="ARBA00023136"/>
    </source>
</evidence>
<evidence type="ECO:0000313" key="14">
    <source>
        <dbReference type="Proteomes" id="UP001268683"/>
    </source>
</evidence>
<dbReference type="PROSITE" id="PS52016">
    <property type="entry name" value="TONB_DEPENDENT_REC_3"/>
    <property type="match status" value="1"/>
</dbReference>
<keyword evidence="2 8" id="KW-0813">Transport</keyword>
<comment type="similarity">
    <text evidence="8 9">Belongs to the TonB-dependent receptor family.</text>
</comment>
<keyword evidence="5 9" id="KW-0798">TonB box</keyword>
<evidence type="ECO:0000256" key="7">
    <source>
        <dbReference type="ARBA" id="ARBA00023237"/>
    </source>
</evidence>
<feature type="domain" description="TonB-dependent receptor plug" evidence="12">
    <location>
        <begin position="52"/>
        <end position="173"/>
    </location>
</feature>
<evidence type="ECO:0000256" key="1">
    <source>
        <dbReference type="ARBA" id="ARBA00004571"/>
    </source>
</evidence>
<evidence type="ECO:0000259" key="12">
    <source>
        <dbReference type="Pfam" id="PF07715"/>
    </source>
</evidence>
<feature type="signal peptide" evidence="10">
    <location>
        <begin position="1"/>
        <end position="26"/>
    </location>
</feature>
<keyword evidence="3 8" id="KW-1134">Transmembrane beta strand</keyword>
<dbReference type="InterPro" id="IPR036942">
    <property type="entry name" value="Beta-barrel_TonB_sf"/>
</dbReference>
<evidence type="ECO:0000256" key="8">
    <source>
        <dbReference type="PROSITE-ProRule" id="PRU01360"/>
    </source>
</evidence>
<dbReference type="PANTHER" id="PTHR47234:SF3">
    <property type="entry name" value="SECRETIN_TONB SHORT N-TERMINAL DOMAIN-CONTAINING PROTEIN"/>
    <property type="match status" value="1"/>
</dbReference>